<evidence type="ECO:0000256" key="7">
    <source>
        <dbReference type="ARBA" id="ARBA00033659"/>
    </source>
</evidence>
<evidence type="ECO:0000256" key="9">
    <source>
        <dbReference type="SAM" id="Coils"/>
    </source>
</evidence>
<dbReference type="GO" id="GO:0042732">
    <property type="term" value="P:D-xylose metabolic process"/>
    <property type="evidence" value="ECO:0007669"/>
    <property type="project" value="UniProtKB-KW"/>
</dbReference>
<feature type="coiled-coil region" evidence="9">
    <location>
        <begin position="105"/>
        <end position="136"/>
    </location>
</feature>
<evidence type="ECO:0000313" key="10">
    <source>
        <dbReference type="EnsemblPlants" id="OGLUM08G12800.1"/>
    </source>
</evidence>
<evidence type="ECO:0000256" key="4">
    <source>
        <dbReference type="ARBA" id="ARBA00022723"/>
    </source>
</evidence>
<dbReference type="PRINTS" id="PR00688">
    <property type="entry name" value="XYLOSISMRASE"/>
</dbReference>
<evidence type="ECO:0000256" key="1">
    <source>
        <dbReference type="ARBA" id="ARBA00005765"/>
    </source>
</evidence>
<evidence type="ECO:0000313" key="11">
    <source>
        <dbReference type="Proteomes" id="UP000026961"/>
    </source>
</evidence>
<dbReference type="AlphaFoldDB" id="A0A0E0AUG0"/>
<comment type="catalytic activity">
    <reaction evidence="7 8">
        <text>alpha-D-xylose = alpha-D-xylulofuranose</text>
        <dbReference type="Rhea" id="RHEA:22816"/>
        <dbReference type="ChEBI" id="CHEBI:28518"/>
        <dbReference type="ChEBI" id="CHEBI:188998"/>
        <dbReference type="EC" id="5.3.1.5"/>
    </reaction>
</comment>
<keyword evidence="5 8" id="KW-0413">Isomerase</keyword>
<keyword evidence="4 8" id="KW-0479">Metal-binding</keyword>
<sequence length="260" mass="30797">MVKRVFKAKGWELEETNKNLDEIVELAKKLQVTHYLRGENYVFWGGWEGYQTLLNTDMKRELDHLANFLQAAVDYKKNGFRAYNRNLPFYSSSERARARHVFVTYIIANRNLSRVRKKKEKTENEIEKEKMMEKRESGTNLVKKVPFLVIINTWLRPVFKQMGLSFTQQQFCKLNLQSPPGRKHYGKHNSNMDYKTECWKNVVNVVVLSAAGMISNHLLFKILLDIFVFNSRRLWYHDCAYATKPYLQKYNGDVFNMTTK</sequence>
<dbReference type="Gramene" id="OGLUM08G12800.1">
    <property type="protein sequence ID" value="OGLUM08G12800.1"/>
    <property type="gene ID" value="OGLUM08G12800"/>
</dbReference>
<keyword evidence="11" id="KW-1185">Reference proteome</keyword>
<dbReference type="PANTHER" id="PTHR48408">
    <property type="match status" value="1"/>
</dbReference>
<dbReference type="STRING" id="40148.A0A0E0AUG0"/>
<dbReference type="Gene3D" id="3.20.20.150">
    <property type="entry name" value="Divalent-metal-dependent TIM barrel enzymes"/>
    <property type="match status" value="1"/>
</dbReference>
<protein>
    <recommendedName>
        <fullName evidence="2 8">Xylose isomerase</fullName>
        <ecNumber evidence="2 8">5.3.1.5</ecNumber>
    </recommendedName>
</protein>
<reference evidence="10" key="1">
    <citation type="submission" date="2015-04" db="UniProtKB">
        <authorList>
            <consortium name="EnsemblPlants"/>
        </authorList>
    </citation>
    <scope>IDENTIFICATION</scope>
</reference>
<dbReference type="PANTHER" id="PTHR48408:SF1">
    <property type="entry name" value="XYLOSE ISOMERASE"/>
    <property type="match status" value="1"/>
</dbReference>
<accession>A0A0E0AUG0</accession>
<dbReference type="InterPro" id="IPR036237">
    <property type="entry name" value="Xyl_isomerase-like_sf"/>
</dbReference>
<dbReference type="GO" id="GO:0009045">
    <property type="term" value="F:xylose isomerase activity"/>
    <property type="evidence" value="ECO:0007669"/>
    <property type="project" value="UniProtKB-EC"/>
</dbReference>
<keyword evidence="9" id="KW-0175">Coiled coil</keyword>
<evidence type="ECO:0000256" key="3">
    <source>
        <dbReference type="ARBA" id="ARBA00022629"/>
    </source>
</evidence>
<evidence type="ECO:0000256" key="6">
    <source>
        <dbReference type="ARBA" id="ARBA00023277"/>
    </source>
</evidence>
<dbReference type="Proteomes" id="UP000026961">
    <property type="component" value="Chromosome 8"/>
</dbReference>
<evidence type="ECO:0000256" key="5">
    <source>
        <dbReference type="ARBA" id="ARBA00023235"/>
    </source>
</evidence>
<name>A0A0E0AUG0_9ORYZ</name>
<dbReference type="SUPFAM" id="SSF51658">
    <property type="entry name" value="Xylose isomerase-like"/>
    <property type="match status" value="1"/>
</dbReference>
<keyword evidence="6 8" id="KW-0119">Carbohydrate metabolism</keyword>
<keyword evidence="3 8" id="KW-0859">Xylose metabolism</keyword>
<comment type="similarity">
    <text evidence="1 8">Belongs to the xylose isomerase family.</text>
</comment>
<dbReference type="PROSITE" id="PS51415">
    <property type="entry name" value="XYLOSE_ISOMERASE"/>
    <property type="match status" value="1"/>
</dbReference>
<dbReference type="EnsemblPlants" id="OGLUM08G12800.1">
    <property type="protein sequence ID" value="OGLUM08G12800.1"/>
    <property type="gene ID" value="OGLUM08G12800"/>
</dbReference>
<proteinExistence type="inferred from homology"/>
<dbReference type="HOGENOM" id="CLU_1071094_0_0_1"/>
<dbReference type="InterPro" id="IPR001998">
    <property type="entry name" value="Xylose_isomerase"/>
</dbReference>
<dbReference type="EC" id="5.3.1.5" evidence="2 8"/>
<evidence type="ECO:0000256" key="2">
    <source>
        <dbReference type="ARBA" id="ARBA00011958"/>
    </source>
</evidence>
<organism evidence="10">
    <name type="scientific">Oryza glumipatula</name>
    <dbReference type="NCBI Taxonomy" id="40148"/>
    <lineage>
        <taxon>Eukaryota</taxon>
        <taxon>Viridiplantae</taxon>
        <taxon>Streptophyta</taxon>
        <taxon>Embryophyta</taxon>
        <taxon>Tracheophyta</taxon>
        <taxon>Spermatophyta</taxon>
        <taxon>Magnoliopsida</taxon>
        <taxon>Liliopsida</taxon>
        <taxon>Poales</taxon>
        <taxon>Poaceae</taxon>
        <taxon>BOP clade</taxon>
        <taxon>Oryzoideae</taxon>
        <taxon>Oryzeae</taxon>
        <taxon>Oryzinae</taxon>
        <taxon>Oryza</taxon>
    </lineage>
</organism>
<reference evidence="10" key="2">
    <citation type="submission" date="2018-05" db="EMBL/GenBank/DDBJ databases">
        <title>OgluRS3 (Oryza glumaepatula Reference Sequence Version 3).</title>
        <authorList>
            <person name="Zhang J."/>
            <person name="Kudrna D."/>
            <person name="Lee S."/>
            <person name="Talag J."/>
            <person name="Welchert J."/>
            <person name="Wing R.A."/>
        </authorList>
    </citation>
    <scope>NUCLEOTIDE SEQUENCE [LARGE SCALE GENOMIC DNA]</scope>
</reference>
<dbReference type="GO" id="GO:0046872">
    <property type="term" value="F:metal ion binding"/>
    <property type="evidence" value="ECO:0007669"/>
    <property type="project" value="UniProtKB-KW"/>
</dbReference>
<evidence type="ECO:0000256" key="8">
    <source>
        <dbReference type="RuleBase" id="RU000609"/>
    </source>
</evidence>